<reference evidence="8" key="1">
    <citation type="journal article" date="2019" name="Int. J. Syst. Evol. Microbiol.">
        <title>The Global Catalogue of Microorganisms (GCM) 10K type strain sequencing project: providing services to taxonomists for standard genome sequencing and annotation.</title>
        <authorList>
            <consortium name="The Broad Institute Genomics Platform"/>
            <consortium name="The Broad Institute Genome Sequencing Center for Infectious Disease"/>
            <person name="Wu L."/>
            <person name="Ma J."/>
        </authorList>
    </citation>
    <scope>NUCLEOTIDE SEQUENCE [LARGE SCALE GENOMIC DNA]</scope>
    <source>
        <strain evidence="8">KCTC 42143</strain>
    </source>
</reference>
<dbReference type="PIRSF" id="PIRSF002741">
    <property type="entry name" value="MppA"/>
    <property type="match status" value="1"/>
</dbReference>
<evidence type="ECO:0000259" key="6">
    <source>
        <dbReference type="Pfam" id="PF00496"/>
    </source>
</evidence>
<evidence type="ECO:0000256" key="5">
    <source>
        <dbReference type="SAM" id="SignalP"/>
    </source>
</evidence>
<evidence type="ECO:0000256" key="4">
    <source>
        <dbReference type="ARBA" id="ARBA00022729"/>
    </source>
</evidence>
<dbReference type="Gene3D" id="3.10.105.10">
    <property type="entry name" value="Dipeptide-binding Protein, Domain 3"/>
    <property type="match status" value="1"/>
</dbReference>
<evidence type="ECO:0000256" key="1">
    <source>
        <dbReference type="ARBA" id="ARBA00004196"/>
    </source>
</evidence>
<sequence>MKNVKIKSFVGITLMSTLVLAACGSNDAGSKTGKDSNTTQELNLIETAEIPTMDSVLNTDTVGSTVMNNVLEGLYRLNLKNEPELAMASEDPTISEDGLTYTFKIKEDANWSNGEPVTANDFVFAWRRLVDPESASQYSYMMSGVIENAEEISAGDMAPEELGVQAIDEKTLEVQLAAEVPYFKDLLSLSMFLPQNEAYVTEKGSQYASNSDNLLYNGPFVLTDWDGTGLSWSYKKNDTYWDASTVELEQINVDVVKETSTAINLYDAGSVDTIKLSGEYVQTKEGDPDLKSEPTSSVFYFKYNQERDGKPTPLANENIRKAISMAFDKEAYAKTVLQNGSLPANGLVPAGLAKNPETDQDFREENGDLLSYDIKAAQEYMKKGLAELGEDSLKLELLSDDSENAKKSSEYMQGQLMQNLPGLEISIRSVPFNVRIDVNQRQDYDIQMAGWGADYADPINFLELFESTNSNNKASIAIPEYDALIESIGSTHINDPEQRWADMIEAEKILLDQAAIGPIYQRYNAILEKPYVKNIGTHLVGPGYSYKWASVENH</sequence>
<dbReference type="Pfam" id="PF00496">
    <property type="entry name" value="SBP_bac_5"/>
    <property type="match status" value="1"/>
</dbReference>
<protein>
    <submittedName>
        <fullName evidence="7">Peptide ABC transporter substrate-binding protein</fullName>
    </submittedName>
</protein>
<evidence type="ECO:0000256" key="3">
    <source>
        <dbReference type="ARBA" id="ARBA00022448"/>
    </source>
</evidence>
<dbReference type="PROSITE" id="PS51257">
    <property type="entry name" value="PROKAR_LIPOPROTEIN"/>
    <property type="match status" value="1"/>
</dbReference>
<comment type="similarity">
    <text evidence="2">Belongs to the bacterial solute-binding protein 5 family.</text>
</comment>
<dbReference type="PANTHER" id="PTHR30290:SF10">
    <property type="entry name" value="PERIPLASMIC OLIGOPEPTIDE-BINDING PROTEIN-RELATED"/>
    <property type="match status" value="1"/>
</dbReference>
<evidence type="ECO:0000313" key="8">
    <source>
        <dbReference type="Proteomes" id="UP001597285"/>
    </source>
</evidence>
<feature type="chain" id="PRO_5046165500" evidence="5">
    <location>
        <begin position="22"/>
        <end position="554"/>
    </location>
</feature>
<dbReference type="Gene3D" id="3.40.190.10">
    <property type="entry name" value="Periplasmic binding protein-like II"/>
    <property type="match status" value="1"/>
</dbReference>
<dbReference type="Gene3D" id="3.90.76.10">
    <property type="entry name" value="Dipeptide-binding Protein, Domain 1"/>
    <property type="match status" value="1"/>
</dbReference>
<proteinExistence type="inferred from homology"/>
<accession>A0ABW4NNQ2</accession>
<keyword evidence="4 5" id="KW-0732">Signal</keyword>
<dbReference type="SUPFAM" id="SSF53850">
    <property type="entry name" value="Periplasmic binding protein-like II"/>
    <property type="match status" value="1"/>
</dbReference>
<dbReference type="EMBL" id="JBHUFF010000013">
    <property type="protein sequence ID" value="MFD1799764.1"/>
    <property type="molecule type" value="Genomic_DNA"/>
</dbReference>
<dbReference type="Proteomes" id="UP001597285">
    <property type="component" value="Unassembled WGS sequence"/>
</dbReference>
<gene>
    <name evidence="7" type="ORF">ACFSBK_07840</name>
</gene>
<dbReference type="PANTHER" id="PTHR30290">
    <property type="entry name" value="PERIPLASMIC BINDING COMPONENT OF ABC TRANSPORTER"/>
    <property type="match status" value="1"/>
</dbReference>
<organism evidence="7 8">
    <name type="scientific">Carnobacterium antarcticum</name>
    <dbReference type="NCBI Taxonomy" id="2126436"/>
    <lineage>
        <taxon>Bacteria</taxon>
        <taxon>Bacillati</taxon>
        <taxon>Bacillota</taxon>
        <taxon>Bacilli</taxon>
        <taxon>Lactobacillales</taxon>
        <taxon>Carnobacteriaceae</taxon>
        <taxon>Carnobacterium</taxon>
    </lineage>
</organism>
<feature type="domain" description="Solute-binding protein family 5" evidence="6">
    <location>
        <begin position="83"/>
        <end position="472"/>
    </location>
</feature>
<name>A0ABW4NNQ2_9LACT</name>
<keyword evidence="3" id="KW-0813">Transport</keyword>
<comment type="caution">
    <text evidence="7">The sequence shown here is derived from an EMBL/GenBank/DDBJ whole genome shotgun (WGS) entry which is preliminary data.</text>
</comment>
<dbReference type="CDD" id="cd08504">
    <property type="entry name" value="PBP2_OppA"/>
    <property type="match status" value="1"/>
</dbReference>
<dbReference type="RefSeq" id="WP_376821411.1">
    <property type="nucleotide sequence ID" value="NZ_JBHSQC010000025.1"/>
</dbReference>
<evidence type="ECO:0000313" key="7">
    <source>
        <dbReference type="EMBL" id="MFD1799764.1"/>
    </source>
</evidence>
<feature type="signal peptide" evidence="5">
    <location>
        <begin position="1"/>
        <end position="21"/>
    </location>
</feature>
<dbReference type="InterPro" id="IPR039424">
    <property type="entry name" value="SBP_5"/>
</dbReference>
<dbReference type="InterPro" id="IPR000914">
    <property type="entry name" value="SBP_5_dom"/>
</dbReference>
<keyword evidence="8" id="KW-1185">Reference proteome</keyword>
<dbReference type="InterPro" id="IPR030678">
    <property type="entry name" value="Peptide/Ni-bd"/>
</dbReference>
<comment type="subcellular location">
    <subcellularLocation>
        <location evidence="1">Cell envelope</location>
    </subcellularLocation>
</comment>
<evidence type="ECO:0000256" key="2">
    <source>
        <dbReference type="ARBA" id="ARBA00005695"/>
    </source>
</evidence>